<dbReference type="InterPro" id="IPR002347">
    <property type="entry name" value="SDR_fam"/>
</dbReference>
<reference evidence="5 6" key="1">
    <citation type="journal article" date="2016" name="Front. Microbiol.">
        <title>Genome and transcriptome sequences reveal the specific parasitism of the nematophagous Purpureocillium lilacinum 36-1.</title>
        <authorList>
            <person name="Xie J."/>
            <person name="Li S."/>
            <person name="Mo C."/>
            <person name="Xiao X."/>
            <person name="Peng D."/>
            <person name="Wang G."/>
            <person name="Xiao Y."/>
        </authorList>
    </citation>
    <scope>NUCLEOTIDE SEQUENCE [LARGE SCALE GENOMIC DNA]</scope>
    <source>
        <strain evidence="5 6">36-1</strain>
    </source>
</reference>
<accession>A0A2U3E9D0</accession>
<dbReference type="PANTHER" id="PTHR24322:SF736">
    <property type="entry name" value="RETINOL DEHYDROGENASE 10"/>
    <property type="match status" value="1"/>
</dbReference>
<dbReference type="PANTHER" id="PTHR24322">
    <property type="entry name" value="PKSB"/>
    <property type="match status" value="1"/>
</dbReference>
<dbReference type="Pfam" id="PF00106">
    <property type="entry name" value="adh_short"/>
    <property type="match status" value="1"/>
</dbReference>
<sequence>MVDRDFSSSAGQGRPETFITSWKLGTANGMVPMPDCSQPSNAVPLPQALREAAELKQSEHQMQLEKRGEWRGPIRFGTPFGRALSKPALDPVLPPWPVPSGPLRCQGSRVSPTTSCEVPVMGAFTTREGVTIDAVAATARRWLLNPKATLLLALGLRWEPIFSRLVAHVPVARVEKLRARASMLAAVALALAFNDFLNRKLANNWVSDTRWDWDHEIVVVTGGSSGLGASITQRLLARNARTRIVVIDFQPLRWTPPRGSRLRYYQCDLSDSTALRATCARIKDEVGHPSVLFNNAGLARGYTVMEGRHADVEVTMKTNLIAPFLLVKEFLPEMVRRDHGHIVNTGSMSSVVPPPNIVDYAATKAGLTALHEGLQLELKYSHHAPRVRLTLGVFSYIQTPIISGTTNQPNFLFPLLDVQSVSERLVDTVYSGLGATIYMPGIMRFITSLKGGPEWLFRLARERSVHSDLDFTGRQDVDSKGALRRVHAR</sequence>
<evidence type="ECO:0000313" key="5">
    <source>
        <dbReference type="EMBL" id="PWI71113.1"/>
    </source>
</evidence>
<protein>
    <submittedName>
        <fullName evidence="5">Short-chain dehydrogenase</fullName>
    </submittedName>
</protein>
<dbReference type="InterPro" id="IPR036291">
    <property type="entry name" value="NAD(P)-bd_dom_sf"/>
</dbReference>
<dbReference type="AlphaFoldDB" id="A0A2U3E9D0"/>
<keyword evidence="3" id="KW-0560">Oxidoreductase</keyword>
<evidence type="ECO:0000256" key="2">
    <source>
        <dbReference type="ARBA" id="ARBA00022857"/>
    </source>
</evidence>
<dbReference type="InterPro" id="IPR020904">
    <property type="entry name" value="Sc_DH/Rdtase_CS"/>
</dbReference>
<dbReference type="EMBL" id="LCWV01000008">
    <property type="protein sequence ID" value="PWI71113.1"/>
    <property type="molecule type" value="Genomic_DNA"/>
</dbReference>
<proteinExistence type="inferred from homology"/>
<evidence type="ECO:0000256" key="4">
    <source>
        <dbReference type="RuleBase" id="RU000363"/>
    </source>
</evidence>
<dbReference type="PRINTS" id="PR00081">
    <property type="entry name" value="GDHRDH"/>
</dbReference>
<gene>
    <name evidence="5" type="ORF">PCL_12481</name>
</gene>
<comment type="caution">
    <text evidence="5">The sequence shown here is derived from an EMBL/GenBank/DDBJ whole genome shotgun (WGS) entry which is preliminary data.</text>
</comment>
<dbReference type="GO" id="GO:0016616">
    <property type="term" value="F:oxidoreductase activity, acting on the CH-OH group of donors, NAD or NADP as acceptor"/>
    <property type="evidence" value="ECO:0007669"/>
    <property type="project" value="TreeGrafter"/>
</dbReference>
<comment type="similarity">
    <text evidence="1 4">Belongs to the short-chain dehydrogenases/reductases (SDR) family.</text>
</comment>
<evidence type="ECO:0000256" key="3">
    <source>
        <dbReference type="ARBA" id="ARBA00023002"/>
    </source>
</evidence>
<organism evidence="5 6">
    <name type="scientific">Purpureocillium lilacinum</name>
    <name type="common">Paecilomyces lilacinus</name>
    <dbReference type="NCBI Taxonomy" id="33203"/>
    <lineage>
        <taxon>Eukaryota</taxon>
        <taxon>Fungi</taxon>
        <taxon>Dikarya</taxon>
        <taxon>Ascomycota</taxon>
        <taxon>Pezizomycotina</taxon>
        <taxon>Sordariomycetes</taxon>
        <taxon>Hypocreomycetidae</taxon>
        <taxon>Hypocreales</taxon>
        <taxon>Ophiocordycipitaceae</taxon>
        <taxon>Purpureocillium</taxon>
    </lineage>
</organism>
<dbReference type="PRINTS" id="PR00080">
    <property type="entry name" value="SDRFAMILY"/>
</dbReference>
<dbReference type="Proteomes" id="UP000245956">
    <property type="component" value="Unassembled WGS sequence"/>
</dbReference>
<name>A0A2U3E9D0_PURLI</name>
<keyword evidence="2" id="KW-0521">NADP</keyword>
<evidence type="ECO:0000313" key="6">
    <source>
        <dbReference type="Proteomes" id="UP000245956"/>
    </source>
</evidence>
<evidence type="ECO:0000256" key="1">
    <source>
        <dbReference type="ARBA" id="ARBA00006484"/>
    </source>
</evidence>
<dbReference type="Gene3D" id="3.40.50.720">
    <property type="entry name" value="NAD(P)-binding Rossmann-like Domain"/>
    <property type="match status" value="1"/>
</dbReference>
<dbReference type="PROSITE" id="PS00061">
    <property type="entry name" value="ADH_SHORT"/>
    <property type="match status" value="1"/>
</dbReference>
<dbReference type="SUPFAM" id="SSF51735">
    <property type="entry name" value="NAD(P)-binding Rossmann-fold domains"/>
    <property type="match status" value="1"/>
</dbReference>